<accession>A0ABR6GP17</accession>
<proteinExistence type="predicted"/>
<evidence type="ECO:0000313" key="1">
    <source>
        <dbReference type="EMBL" id="MBB3193437.1"/>
    </source>
</evidence>
<reference evidence="1 2" key="1">
    <citation type="submission" date="2020-08" db="EMBL/GenBank/DDBJ databases">
        <title>Genomic Encyclopedia of Type Strains, Phase III (KMG-III): the genomes of soil and plant-associated and newly described type strains.</title>
        <authorList>
            <person name="Whitman W."/>
        </authorList>
    </citation>
    <scope>NUCLEOTIDE SEQUENCE [LARGE SCALE GENOMIC DNA]</scope>
    <source>
        <strain evidence="1 2">CECT 7247</strain>
    </source>
</reference>
<organism evidence="1 2">
    <name type="scientific">Roseateles terrae</name>
    <dbReference type="NCBI Taxonomy" id="431060"/>
    <lineage>
        <taxon>Bacteria</taxon>
        <taxon>Pseudomonadati</taxon>
        <taxon>Pseudomonadota</taxon>
        <taxon>Betaproteobacteria</taxon>
        <taxon>Burkholderiales</taxon>
        <taxon>Sphaerotilaceae</taxon>
        <taxon>Roseateles</taxon>
    </lineage>
</organism>
<sequence length="217" mass="24330">MSLITKVRVANTSRTVEAEVVPCSFADVVAWHRHIHIPFVAQTRVIGSQWDWPALYLGCHVSEQTLGRQALAFQVRVSDATGNAVPIAQALVSLPYPWPAAHHQRCVFLWFLAATPATALNHFGIRDRFSTLPPLLDVAVQVSLSHGLEGRIGLHAALGHTTKESDALAARYEREGLKRRSRLSRFFRFPHRKDDGRLFYFGPEDAKAFAARQDDLR</sequence>
<comment type="caution">
    <text evidence="1">The sequence shown here is derived from an EMBL/GenBank/DDBJ whole genome shotgun (WGS) entry which is preliminary data.</text>
</comment>
<dbReference type="RefSeq" id="WP_088448976.1">
    <property type="nucleotide sequence ID" value="NZ_JACHXO010000001.1"/>
</dbReference>
<protein>
    <submittedName>
        <fullName evidence="1">Uncharacterized protein</fullName>
    </submittedName>
</protein>
<evidence type="ECO:0000313" key="2">
    <source>
        <dbReference type="Proteomes" id="UP000574369"/>
    </source>
</evidence>
<dbReference type="EMBL" id="JACHXO010000001">
    <property type="protein sequence ID" value="MBB3193437.1"/>
    <property type="molecule type" value="Genomic_DNA"/>
</dbReference>
<name>A0ABR6GP17_9BURK</name>
<keyword evidence="2" id="KW-1185">Reference proteome</keyword>
<dbReference type="Proteomes" id="UP000574369">
    <property type="component" value="Unassembled WGS sequence"/>
</dbReference>
<gene>
    <name evidence="1" type="ORF">FHS28_000802</name>
</gene>